<dbReference type="PROSITE" id="PS50158">
    <property type="entry name" value="ZF_CCHC"/>
    <property type="match status" value="1"/>
</dbReference>
<protein>
    <submittedName>
        <fullName evidence="3">Gag/pol protein</fullName>
    </submittedName>
</protein>
<keyword evidence="1" id="KW-0863">Zinc-finger</keyword>
<keyword evidence="1" id="KW-0479">Metal-binding</keyword>
<evidence type="ECO:0000256" key="1">
    <source>
        <dbReference type="PROSITE-ProRule" id="PRU00047"/>
    </source>
</evidence>
<evidence type="ECO:0000259" key="2">
    <source>
        <dbReference type="PROSITE" id="PS50158"/>
    </source>
</evidence>
<dbReference type="SUPFAM" id="SSF57756">
    <property type="entry name" value="Retrovirus zinc finger-like domains"/>
    <property type="match status" value="1"/>
</dbReference>
<dbReference type="GO" id="GO:0008270">
    <property type="term" value="F:zinc ion binding"/>
    <property type="evidence" value="ECO:0007669"/>
    <property type="project" value="UniProtKB-KW"/>
</dbReference>
<organism evidence="3 4">
    <name type="scientific">Cucumis melo var. makuwa</name>
    <name type="common">Oriental melon</name>
    <dbReference type="NCBI Taxonomy" id="1194695"/>
    <lineage>
        <taxon>Eukaryota</taxon>
        <taxon>Viridiplantae</taxon>
        <taxon>Streptophyta</taxon>
        <taxon>Embryophyta</taxon>
        <taxon>Tracheophyta</taxon>
        <taxon>Spermatophyta</taxon>
        <taxon>Magnoliopsida</taxon>
        <taxon>eudicotyledons</taxon>
        <taxon>Gunneridae</taxon>
        <taxon>Pentapetalae</taxon>
        <taxon>rosids</taxon>
        <taxon>fabids</taxon>
        <taxon>Cucurbitales</taxon>
        <taxon>Cucurbitaceae</taxon>
        <taxon>Benincaseae</taxon>
        <taxon>Cucumis</taxon>
    </lineage>
</organism>
<dbReference type="Gene3D" id="4.10.60.10">
    <property type="entry name" value="Zinc finger, CCHC-type"/>
    <property type="match status" value="1"/>
</dbReference>
<sequence length="165" mass="18755">MSDILAKKHESLVTAKEIMDSLREMFGQPSWSLRHEAIKYIYTKQMKEGTSVREHVLNMMMIFNIVEVNGSPINKANQNLTMGKGKEVEANVATTKKELIGGSSPKTRVETLNMKKKRKGTTPKNSEGKKVAKGKCYYCNEDGHWLQNCSKYLAEKKAEKEVQRN</sequence>
<dbReference type="InterPro" id="IPR001878">
    <property type="entry name" value="Znf_CCHC"/>
</dbReference>
<evidence type="ECO:0000313" key="3">
    <source>
        <dbReference type="EMBL" id="TYK26903.1"/>
    </source>
</evidence>
<dbReference type="InterPro" id="IPR036875">
    <property type="entry name" value="Znf_CCHC_sf"/>
</dbReference>
<dbReference type="EMBL" id="SSTD01003277">
    <property type="protein sequence ID" value="TYK26903.1"/>
    <property type="molecule type" value="Genomic_DNA"/>
</dbReference>
<comment type="caution">
    <text evidence="3">The sequence shown here is derived from an EMBL/GenBank/DDBJ whole genome shotgun (WGS) entry which is preliminary data.</text>
</comment>
<gene>
    <name evidence="3" type="ORF">E5676_scaffold699G00020</name>
</gene>
<feature type="domain" description="CCHC-type" evidence="2">
    <location>
        <begin position="135"/>
        <end position="151"/>
    </location>
</feature>
<dbReference type="AlphaFoldDB" id="A0A5D3DTG1"/>
<dbReference type="Proteomes" id="UP000321947">
    <property type="component" value="Unassembled WGS sequence"/>
</dbReference>
<accession>A0A5D3DTG1</accession>
<reference evidence="3 4" key="1">
    <citation type="submission" date="2019-08" db="EMBL/GenBank/DDBJ databases">
        <title>Draft genome sequences of two oriental melons (Cucumis melo L. var makuwa).</title>
        <authorList>
            <person name="Kwon S.-Y."/>
        </authorList>
    </citation>
    <scope>NUCLEOTIDE SEQUENCE [LARGE SCALE GENOMIC DNA]</scope>
    <source>
        <strain evidence="4">cv. Chang Bougi</strain>
        <tissue evidence="3">Leaf</tissue>
    </source>
</reference>
<proteinExistence type="predicted"/>
<keyword evidence="1" id="KW-0862">Zinc</keyword>
<dbReference type="GO" id="GO:0003676">
    <property type="term" value="F:nucleic acid binding"/>
    <property type="evidence" value="ECO:0007669"/>
    <property type="project" value="InterPro"/>
</dbReference>
<evidence type="ECO:0000313" key="4">
    <source>
        <dbReference type="Proteomes" id="UP000321947"/>
    </source>
</evidence>
<name>A0A5D3DTG1_CUCMM</name>